<dbReference type="VEuPathDB" id="MicrosporidiaDB:NCER_102413"/>
<proteinExistence type="predicted"/>
<evidence type="ECO:0000259" key="1">
    <source>
        <dbReference type="SMART" id="SM01126"/>
    </source>
</evidence>
<dbReference type="AlphaFoldDB" id="C4VBZ4"/>
<evidence type="ECO:0000313" key="3">
    <source>
        <dbReference type="Proteomes" id="UP000009082"/>
    </source>
</evidence>
<dbReference type="Pfam" id="PF12762">
    <property type="entry name" value="DDE_Tnp_IS1595"/>
    <property type="match status" value="1"/>
</dbReference>
<dbReference type="HOGENOM" id="CLU_044348_0_0_1"/>
<protein>
    <recommendedName>
        <fullName evidence="1">ISXO2-like transposase domain-containing protein</fullName>
    </recommendedName>
</protein>
<dbReference type="PANTHER" id="PTHR47163:SF2">
    <property type="entry name" value="SI:DKEY-17M8.2"/>
    <property type="match status" value="1"/>
</dbReference>
<organism evidence="3">
    <name type="scientific">Vairimorpha ceranae (strain BRL01)</name>
    <name type="common">Microsporidian parasite</name>
    <name type="synonym">Nosema ceranae</name>
    <dbReference type="NCBI Taxonomy" id="578460"/>
    <lineage>
        <taxon>Eukaryota</taxon>
        <taxon>Fungi</taxon>
        <taxon>Fungi incertae sedis</taxon>
        <taxon>Microsporidia</taxon>
        <taxon>Nosematidae</taxon>
        <taxon>Vairimorpha</taxon>
    </lineage>
</organism>
<dbReference type="EMBL" id="ACOL01001301">
    <property type="protein sequence ID" value="EEQ81258.1"/>
    <property type="molecule type" value="Genomic_DNA"/>
</dbReference>
<feature type="domain" description="ISXO2-like transposase" evidence="1">
    <location>
        <begin position="127"/>
        <end position="274"/>
    </location>
</feature>
<evidence type="ECO:0000313" key="2">
    <source>
        <dbReference type="EMBL" id="EEQ81258.1"/>
    </source>
</evidence>
<gene>
    <name evidence="2" type="ORF">NCER_102413</name>
</gene>
<dbReference type="Proteomes" id="UP000009082">
    <property type="component" value="Unassembled WGS sequence"/>
</dbReference>
<dbReference type="SMART" id="SM01126">
    <property type="entry name" value="DDE_Tnp_IS1595"/>
    <property type="match status" value="1"/>
</dbReference>
<dbReference type="PANTHER" id="PTHR47163">
    <property type="entry name" value="DDE_TNP_IS1595 DOMAIN-CONTAINING PROTEIN"/>
    <property type="match status" value="1"/>
</dbReference>
<dbReference type="InterPro" id="IPR053164">
    <property type="entry name" value="IS1016-like_transposase"/>
</dbReference>
<dbReference type="NCBIfam" id="NF033547">
    <property type="entry name" value="transpos_IS1595"/>
    <property type="match status" value="1"/>
</dbReference>
<dbReference type="InParanoid" id="C4VBZ4"/>
<sequence length="289" mass="33470">MRIRQMNTENVINILRSKNLLLSYLECEACMLPMVERSRKVLDGVCWVCTNANCYKFRTTKSIRTNSFFDKFRISLSDIFSVVILWSEGKNFSSIISNYGYTKEVLSRIILKIRKIIKIYYDTEQIRLGGPGIVCQIDESQFVHKVKHNRGRAPSSDIWVFGIADTSYSPSRCYMEIVPDRKAETLLPIIRKVCKSGTIIHSDCWKAYLNIERDLGFSHNTVKHKLYFVDPNSGVHTQNIESFWNKMKRVTKSMNGISKIRLPGLLSELMFKDEFKSNILSSFMFLIAV</sequence>
<dbReference type="OMA" id="WHTLENN"/>
<dbReference type="OrthoDB" id="2186131at2759"/>
<dbReference type="InterPro" id="IPR024445">
    <property type="entry name" value="Tnp_ISXO2-like"/>
</dbReference>
<reference evidence="3" key="1">
    <citation type="journal article" date="2009" name="PLoS Pathog.">
        <title>Genomic analyses of the microsporidian Nosema ceranae, an emergent pathogen of honey bees.</title>
        <authorList>
            <person name="Cornman R.S."/>
            <person name="Chen Y.P."/>
            <person name="Schatz M.C."/>
            <person name="Street C."/>
            <person name="Zhao Y."/>
            <person name="Desany B."/>
            <person name="Egholm M."/>
            <person name="Hutchison S."/>
            <person name="Pettis J.S."/>
            <person name="Lipkin W.I."/>
            <person name="Evans J.D."/>
        </authorList>
    </citation>
    <scope>NUCLEOTIDE SEQUENCE [LARGE SCALE GENOMIC DNA]</scope>
    <source>
        <strain evidence="3">BRL01</strain>
    </source>
</reference>
<name>C4VBZ4_VAIC1</name>
<dbReference type="KEGG" id="nce:NCER_102413"/>
<accession>C4VBZ4</accession>